<feature type="region of interest" description="Disordered" evidence="1">
    <location>
        <begin position="185"/>
        <end position="270"/>
    </location>
</feature>
<comment type="caution">
    <text evidence="2">The sequence shown here is derived from an EMBL/GenBank/DDBJ whole genome shotgun (WGS) entry which is preliminary data.</text>
</comment>
<organism evidence="2 3">
    <name type="scientific">Jimgerdemannia flammicorona</name>
    <dbReference type="NCBI Taxonomy" id="994334"/>
    <lineage>
        <taxon>Eukaryota</taxon>
        <taxon>Fungi</taxon>
        <taxon>Fungi incertae sedis</taxon>
        <taxon>Mucoromycota</taxon>
        <taxon>Mucoromycotina</taxon>
        <taxon>Endogonomycetes</taxon>
        <taxon>Endogonales</taxon>
        <taxon>Endogonaceae</taxon>
        <taxon>Jimgerdemannia</taxon>
    </lineage>
</organism>
<keyword evidence="3" id="KW-1185">Reference proteome</keyword>
<feature type="compositionally biased region" description="Polar residues" evidence="1">
    <location>
        <begin position="30"/>
        <end position="39"/>
    </location>
</feature>
<dbReference type="AlphaFoldDB" id="A0A433QRB3"/>
<feature type="region of interest" description="Disordered" evidence="1">
    <location>
        <begin position="349"/>
        <end position="391"/>
    </location>
</feature>
<evidence type="ECO:0000313" key="3">
    <source>
        <dbReference type="Proteomes" id="UP000274822"/>
    </source>
</evidence>
<feature type="compositionally biased region" description="Low complexity" evidence="1">
    <location>
        <begin position="375"/>
        <end position="391"/>
    </location>
</feature>
<feature type="region of interest" description="Disordered" evidence="1">
    <location>
        <begin position="1"/>
        <end position="86"/>
    </location>
</feature>
<feature type="compositionally biased region" description="Low complexity" evidence="1">
    <location>
        <begin position="192"/>
        <end position="216"/>
    </location>
</feature>
<feature type="compositionally biased region" description="Polar residues" evidence="1">
    <location>
        <begin position="1"/>
        <end position="23"/>
    </location>
</feature>
<feature type="compositionally biased region" description="Low complexity" evidence="1">
    <location>
        <begin position="115"/>
        <end position="124"/>
    </location>
</feature>
<evidence type="ECO:0000256" key="1">
    <source>
        <dbReference type="SAM" id="MobiDB-lite"/>
    </source>
</evidence>
<dbReference type="EMBL" id="RBNJ01002171">
    <property type="protein sequence ID" value="RUS32298.1"/>
    <property type="molecule type" value="Genomic_DNA"/>
</dbReference>
<protein>
    <submittedName>
        <fullName evidence="2">Uncharacterized protein</fullName>
    </submittedName>
</protein>
<feature type="region of interest" description="Disordered" evidence="1">
    <location>
        <begin position="102"/>
        <end position="145"/>
    </location>
</feature>
<accession>A0A433QRB3</accession>
<dbReference type="Proteomes" id="UP000274822">
    <property type="component" value="Unassembled WGS sequence"/>
</dbReference>
<feature type="region of interest" description="Disordered" evidence="1">
    <location>
        <begin position="315"/>
        <end position="335"/>
    </location>
</feature>
<feature type="compositionally biased region" description="Low complexity" evidence="1">
    <location>
        <begin position="324"/>
        <end position="335"/>
    </location>
</feature>
<feature type="compositionally biased region" description="Low complexity" evidence="1">
    <location>
        <begin position="349"/>
        <end position="368"/>
    </location>
</feature>
<sequence>MQRTNSNSQHSILANIGPSPSQQHRWRETTPVQSRQVSPPCTPPSKVMDWRAVLSTENSLGAMSMSSTSSDEGDDGVPTDADWTSDQDGVLLEAYDDFTNPRTFIENAAANSQESATTPPTRMASPPPPPHKPHSIVPPQQTRQQISRAAILKYRRKQRSDSKVKEWAHSLKATRSRVRYLIKKRHAADAGSSFGSRGTSSLSRRPSLTRSEGSSPEPEREEHEQREAGGGPIRRQNSRHHAIDPSRPYTNRRRRSLSFPNPPRAILFSENPSNNALGNVVSYSRRHVPSLQIPGTPISSISVVPVLRRSPRLKKLQDSKRRVPSSPTPTLTPLSVGESSTMLAMVPAAPVTPTRRVTPATPSITAATPEDDDQVVPGGSAGASGSAVRRSVGLSAGRGLTVRGMRV</sequence>
<evidence type="ECO:0000313" key="2">
    <source>
        <dbReference type="EMBL" id="RUS32298.1"/>
    </source>
</evidence>
<feature type="compositionally biased region" description="Basic and acidic residues" evidence="1">
    <location>
        <begin position="217"/>
        <end position="227"/>
    </location>
</feature>
<name>A0A433QRB3_9FUNG</name>
<gene>
    <name evidence="2" type="ORF">BC938DRAFT_475769</name>
</gene>
<reference evidence="2 3" key="1">
    <citation type="journal article" date="2018" name="New Phytol.">
        <title>Phylogenomics of Endogonaceae and evolution of mycorrhizas within Mucoromycota.</title>
        <authorList>
            <person name="Chang Y."/>
            <person name="Desiro A."/>
            <person name="Na H."/>
            <person name="Sandor L."/>
            <person name="Lipzen A."/>
            <person name="Clum A."/>
            <person name="Barry K."/>
            <person name="Grigoriev I.V."/>
            <person name="Martin F.M."/>
            <person name="Stajich J.E."/>
            <person name="Smith M.E."/>
            <person name="Bonito G."/>
            <person name="Spatafora J.W."/>
        </authorList>
    </citation>
    <scope>NUCLEOTIDE SEQUENCE [LARGE SCALE GENOMIC DNA]</scope>
    <source>
        <strain evidence="2 3">AD002</strain>
    </source>
</reference>
<proteinExistence type="predicted"/>